<keyword evidence="3" id="KW-0067">ATP-binding</keyword>
<feature type="domain" description="Carboxyltransferase" evidence="4">
    <location>
        <begin position="25"/>
        <end position="319"/>
    </location>
</feature>
<keyword evidence="6" id="KW-1185">Reference proteome</keyword>
<sequence>MSELIVHSPGLYTTVQDTGRDGHYDIGMPPSGAMDQYSYRAANLLVGNPEDAAALEATYIGPRLEFTDDRLVAVTGADAPVSRNGEPVPAWQTLAVRAGDVLSFEMITAGARIYIAVGGGVDVPEYLGSRSTYTLTGLGGHQGRKLAEGDRLPLGEAAAGGGAPREGAAVADALRPAFWEVTPVRTVVGLCSYRLTEGGTRSFLDTTWKVTKDADRVGYRLRGGTLDFIERQQPFGAGSDPANVVDLGYPVGSIQVPGGDEPIVLLNDAVTGGGYATIGTVVSADRDRIAQAKTGDQVSFEPVDLDGALAARRDRRQRLDRVRDALRS</sequence>
<dbReference type="PANTHER" id="PTHR43309">
    <property type="entry name" value="5-OXOPROLINASE SUBUNIT C"/>
    <property type="match status" value="1"/>
</dbReference>
<dbReference type="NCBIfam" id="TIGR00724">
    <property type="entry name" value="urea_amlyse_rel"/>
    <property type="match status" value="1"/>
</dbReference>
<dbReference type="KEGG" id="sarm:DVA86_19265"/>
<evidence type="ECO:0000256" key="3">
    <source>
        <dbReference type="ARBA" id="ARBA00022840"/>
    </source>
</evidence>
<dbReference type="EMBL" id="CP031320">
    <property type="protein sequence ID" value="AXK34465.1"/>
    <property type="molecule type" value="Genomic_DNA"/>
</dbReference>
<accession>A0A345XS49</accession>
<dbReference type="AlphaFoldDB" id="A0A345XS49"/>
<dbReference type="RefSeq" id="WP_208879912.1">
    <property type="nucleotide sequence ID" value="NZ_CP031320.1"/>
</dbReference>
<dbReference type="InterPro" id="IPR029000">
    <property type="entry name" value="Cyclophilin-like_dom_sf"/>
</dbReference>
<evidence type="ECO:0000256" key="2">
    <source>
        <dbReference type="ARBA" id="ARBA00022801"/>
    </source>
</evidence>
<evidence type="ECO:0000259" key="4">
    <source>
        <dbReference type="SMART" id="SM00797"/>
    </source>
</evidence>
<name>A0A345XS49_9ACTN</name>
<dbReference type="SMART" id="SM00797">
    <property type="entry name" value="AHS2"/>
    <property type="match status" value="1"/>
</dbReference>
<protein>
    <submittedName>
        <fullName evidence="5">Allophanate hydrolase</fullName>
    </submittedName>
</protein>
<dbReference type="GO" id="GO:0005524">
    <property type="term" value="F:ATP binding"/>
    <property type="evidence" value="ECO:0007669"/>
    <property type="project" value="UniProtKB-KW"/>
</dbReference>
<evidence type="ECO:0000313" key="5">
    <source>
        <dbReference type="EMBL" id="AXK34465.1"/>
    </source>
</evidence>
<reference evidence="5 6" key="1">
    <citation type="submission" date="2018-07" db="EMBL/GenBank/DDBJ databases">
        <title>Draft genome of the type strain Streptomyces armeniacus ATCC 15676.</title>
        <authorList>
            <person name="Labana P."/>
            <person name="Gosse J.T."/>
            <person name="Boddy C.N."/>
        </authorList>
    </citation>
    <scope>NUCLEOTIDE SEQUENCE [LARGE SCALE GENOMIC DNA]</scope>
    <source>
        <strain evidence="5 6">ATCC 15676</strain>
    </source>
</reference>
<dbReference type="InterPro" id="IPR003778">
    <property type="entry name" value="CT_A_B"/>
</dbReference>
<dbReference type="Proteomes" id="UP000254425">
    <property type="component" value="Chromosome"/>
</dbReference>
<dbReference type="GO" id="GO:0016787">
    <property type="term" value="F:hydrolase activity"/>
    <property type="evidence" value="ECO:0007669"/>
    <property type="project" value="UniProtKB-KW"/>
</dbReference>
<dbReference type="InterPro" id="IPR052708">
    <property type="entry name" value="PxpC"/>
</dbReference>
<proteinExistence type="predicted"/>
<dbReference type="PANTHER" id="PTHR43309:SF3">
    <property type="entry name" value="5-OXOPROLINASE SUBUNIT C"/>
    <property type="match status" value="1"/>
</dbReference>
<evidence type="ECO:0000256" key="1">
    <source>
        <dbReference type="ARBA" id="ARBA00022741"/>
    </source>
</evidence>
<gene>
    <name evidence="5" type="ORF">DVA86_19265</name>
</gene>
<organism evidence="5 6">
    <name type="scientific">Streptomyces armeniacus</name>
    <dbReference type="NCBI Taxonomy" id="83291"/>
    <lineage>
        <taxon>Bacteria</taxon>
        <taxon>Bacillati</taxon>
        <taxon>Actinomycetota</taxon>
        <taxon>Actinomycetes</taxon>
        <taxon>Kitasatosporales</taxon>
        <taxon>Streptomycetaceae</taxon>
        <taxon>Streptomyces</taxon>
    </lineage>
</organism>
<dbReference type="SUPFAM" id="SSF50891">
    <property type="entry name" value="Cyclophilin-like"/>
    <property type="match status" value="1"/>
</dbReference>
<evidence type="ECO:0000313" key="6">
    <source>
        <dbReference type="Proteomes" id="UP000254425"/>
    </source>
</evidence>
<dbReference type="Gene3D" id="2.40.100.10">
    <property type="entry name" value="Cyclophilin-like"/>
    <property type="match status" value="1"/>
</dbReference>
<keyword evidence="1" id="KW-0547">Nucleotide-binding</keyword>
<dbReference type="Pfam" id="PF02626">
    <property type="entry name" value="CT_A_B"/>
    <property type="match status" value="1"/>
</dbReference>
<keyword evidence="2 5" id="KW-0378">Hydrolase</keyword>